<evidence type="ECO:0000256" key="1">
    <source>
        <dbReference type="ARBA" id="ARBA00022999"/>
    </source>
</evidence>
<proteinExistence type="predicted"/>
<dbReference type="GO" id="GO:0035556">
    <property type="term" value="P:intracellular signal transduction"/>
    <property type="evidence" value="ECO:0007669"/>
    <property type="project" value="TreeGrafter"/>
</dbReference>
<dbReference type="SMART" id="SM00219">
    <property type="entry name" value="TyrKc"/>
    <property type="match status" value="1"/>
</dbReference>
<dbReference type="InterPro" id="IPR000719">
    <property type="entry name" value="Prot_kinase_dom"/>
</dbReference>
<dbReference type="GO" id="GO:0019221">
    <property type="term" value="P:cytokine-mediated signaling pathway"/>
    <property type="evidence" value="ECO:0007669"/>
    <property type="project" value="TreeGrafter"/>
</dbReference>
<dbReference type="InterPro" id="IPR008266">
    <property type="entry name" value="Tyr_kinase_AS"/>
</dbReference>
<dbReference type="PROSITE" id="PS00109">
    <property type="entry name" value="PROTEIN_KINASE_TYR"/>
    <property type="match status" value="1"/>
</dbReference>
<dbReference type="InterPro" id="IPR011009">
    <property type="entry name" value="Kinase-like_dom_sf"/>
</dbReference>
<keyword evidence="1" id="KW-0727">SH2 domain</keyword>
<dbReference type="Pfam" id="PF07714">
    <property type="entry name" value="PK_Tyr_Ser-Thr"/>
    <property type="match status" value="2"/>
</dbReference>
<dbReference type="InterPro" id="IPR001245">
    <property type="entry name" value="Ser-Thr/Tyr_kinase_cat_dom"/>
</dbReference>
<dbReference type="SUPFAM" id="SSF56112">
    <property type="entry name" value="Protein kinase-like (PK-like)"/>
    <property type="match status" value="2"/>
</dbReference>
<evidence type="ECO:0000313" key="2">
    <source>
        <dbReference type="EMBL" id="CAD7229571.1"/>
    </source>
</evidence>
<dbReference type="GO" id="GO:0005524">
    <property type="term" value="F:ATP binding"/>
    <property type="evidence" value="ECO:0007669"/>
    <property type="project" value="UniProtKB-UniRule"/>
</dbReference>
<reference evidence="2" key="1">
    <citation type="submission" date="2020-11" db="EMBL/GenBank/DDBJ databases">
        <authorList>
            <person name="Tran Van P."/>
        </authorList>
    </citation>
    <scope>NUCLEOTIDE SEQUENCE</scope>
</reference>
<dbReference type="InterPro" id="IPR017441">
    <property type="entry name" value="Protein_kinase_ATP_BS"/>
</dbReference>
<dbReference type="GO" id="GO:0005829">
    <property type="term" value="C:cytosol"/>
    <property type="evidence" value="ECO:0007669"/>
    <property type="project" value="TreeGrafter"/>
</dbReference>
<dbReference type="OrthoDB" id="1915767at2759"/>
<name>A0A7R8WDB6_9CRUS</name>
<dbReference type="PANTHER" id="PTHR45807">
    <property type="entry name" value="TYROSINE-PROTEIN KINASE HOPSCOTCH"/>
    <property type="match status" value="1"/>
</dbReference>
<protein>
    <submittedName>
        <fullName evidence="2">Uncharacterized protein</fullName>
    </submittedName>
</protein>
<dbReference type="PROSITE" id="PS50057">
    <property type="entry name" value="FERM_3"/>
    <property type="match status" value="1"/>
</dbReference>
<organism evidence="2">
    <name type="scientific">Cyprideis torosa</name>
    <dbReference type="NCBI Taxonomy" id="163714"/>
    <lineage>
        <taxon>Eukaryota</taxon>
        <taxon>Metazoa</taxon>
        <taxon>Ecdysozoa</taxon>
        <taxon>Arthropoda</taxon>
        <taxon>Crustacea</taxon>
        <taxon>Oligostraca</taxon>
        <taxon>Ostracoda</taxon>
        <taxon>Podocopa</taxon>
        <taxon>Podocopida</taxon>
        <taxon>Cytherocopina</taxon>
        <taxon>Cytheroidea</taxon>
        <taxon>Cytherideidae</taxon>
        <taxon>Cyprideis</taxon>
    </lineage>
</organism>
<dbReference type="AlphaFoldDB" id="A0A7R8WDB6"/>
<dbReference type="GO" id="GO:0004715">
    <property type="term" value="F:non-membrane spanning protein tyrosine kinase activity"/>
    <property type="evidence" value="ECO:0007669"/>
    <property type="project" value="TreeGrafter"/>
</dbReference>
<dbReference type="GO" id="GO:0007259">
    <property type="term" value="P:cell surface receptor signaling pathway via JAK-STAT"/>
    <property type="evidence" value="ECO:0007669"/>
    <property type="project" value="TreeGrafter"/>
</dbReference>
<dbReference type="InterPro" id="IPR000299">
    <property type="entry name" value="FERM_domain"/>
</dbReference>
<accession>A0A7R8WDB6</accession>
<dbReference type="GO" id="GO:0030154">
    <property type="term" value="P:cell differentiation"/>
    <property type="evidence" value="ECO:0007669"/>
    <property type="project" value="TreeGrafter"/>
</dbReference>
<dbReference type="InterPro" id="IPR020635">
    <property type="entry name" value="Tyr_kinase_cat_dom"/>
</dbReference>
<dbReference type="InterPro" id="IPR051286">
    <property type="entry name" value="JAK"/>
</dbReference>
<dbReference type="GO" id="GO:0005126">
    <property type="term" value="F:cytokine receptor binding"/>
    <property type="evidence" value="ECO:0007669"/>
    <property type="project" value="TreeGrafter"/>
</dbReference>
<dbReference type="EMBL" id="OB662145">
    <property type="protein sequence ID" value="CAD7229571.1"/>
    <property type="molecule type" value="Genomic_DNA"/>
</dbReference>
<dbReference type="Gene3D" id="3.30.200.20">
    <property type="entry name" value="Phosphorylase Kinase, domain 1"/>
    <property type="match status" value="1"/>
</dbReference>
<sequence length="1093" mass="124493">MHSFTVHHLRPDICDSPFRKEIKPQLTVEDWTLQLCRFFRIKPLYSRLFGLREIVPSSGGRKSKGCCSNYWRHPSDKLEPDAQVEFRLRFWPAQWMLKDRNEMIAQDPEAFEYAFQQARKDFINGVIDISADKKDETRGLSGVLAALYMRENDTDPKETVKNVHLFAPSGVVAEQNFPFKFGPAFFNGLKSKLEDALQKRRFSERPLELKGQFLNGLFYMCPKYTAEIYRVVFPNREFSEGTLLVNFHRPNETPGVDVHDDNGDPYYLVDTYYLVEDLICVYLSGKGVAIGHRNHPPLIVEVKAPGGMAVKALRSLIGCLDGYYRLTKQWSTRLCDCDDLEAPSLIRARIQKIHAPVGKDYAQKKLNSSRAYLQRGSYMLRESTSSYDRIWLDVCLEDGELPRSFPLDRGSNPEEWRFRDLPEAPLDKLLSYISSSEGSNIPLIKKISIKGDPFPPPVLLCRPQIALASTLESADHSIVFRRDKFVDGKERLPQSVCMTQLVSSSADRKAQYVLKRRGNNFFSEEDVPFKYTQNKLNITLQNLLDLARGLAEALVYLAEKEIPHGRVRCHNLLAYFTQNRELRAKLSDCGMPTEEESVIWLAPELRRRNCNGVSLEGDIFAAGLTLLQIFMWGAEPTFVIPVVEPRWKKYELQVKKVFGVVESCWKSDPKDRITAEVLLERLMKIAFSMESCLSKSSLSEYMVISDTGTVMTDLGTTGDTVTTCTGALISEDNTEVPPMPSLLFGLNQRDMTGPGFDDDDEGLPGGVPLLDRVQFTKNSLGEEKRLGEGMYGVVVLGTYQESNGKTVKVAIKKCRDRDGKPPSKDAEKDLLNEVTIMKDLTHPNIVRLIGVTYDSETADTLASDRRICLVMEYVPEGSLERLLISKKRSMKPQQLFKFAIDVAESSSEASVLIHVRCVFQGMKYLNEQRVIHRDLAARNVLVMTKDWVKVADFGLAHVLDSSDYYRVHSHKLLPLERHPLESLKHSKYFLNSDIHLYGIFLYELFSGEFRPKIPKVPLPDADPKNKECFIKAQENGLRLPRPAPLNDNFTEDMVGTVHSRLMMKCWADQDSRPSWEKVLQILQVDIRDVLLPE</sequence>
<dbReference type="Gene3D" id="1.10.510.10">
    <property type="entry name" value="Transferase(Phosphotransferase) domain 1"/>
    <property type="match status" value="2"/>
</dbReference>
<dbReference type="PROSITE" id="PS50011">
    <property type="entry name" value="PROTEIN_KINASE_DOM"/>
    <property type="match status" value="2"/>
</dbReference>
<dbReference type="PROSITE" id="PS00107">
    <property type="entry name" value="PROTEIN_KINASE_ATP"/>
    <property type="match status" value="1"/>
</dbReference>
<gene>
    <name evidence="2" type="ORF">CTOB1V02_LOCUS7440</name>
</gene>
<dbReference type="PRINTS" id="PR00109">
    <property type="entry name" value="TYRKINASE"/>
</dbReference>
<dbReference type="PANTHER" id="PTHR45807:SF7">
    <property type="entry name" value="TYROSINE-PROTEIN KINASE HOPSCOTCH"/>
    <property type="match status" value="1"/>
</dbReference>